<dbReference type="GO" id="GO:0005886">
    <property type="term" value="C:plasma membrane"/>
    <property type="evidence" value="ECO:0007669"/>
    <property type="project" value="TreeGrafter"/>
</dbReference>
<evidence type="ECO:0000256" key="2">
    <source>
        <dbReference type="SAM" id="MobiDB-lite"/>
    </source>
</evidence>
<evidence type="ECO:0000256" key="1">
    <source>
        <dbReference type="ARBA" id="ARBA00005298"/>
    </source>
</evidence>
<dbReference type="Pfam" id="PF00339">
    <property type="entry name" value="Arrestin_N"/>
    <property type="match status" value="1"/>
</dbReference>
<dbReference type="GO" id="GO:0015031">
    <property type="term" value="P:protein transport"/>
    <property type="evidence" value="ECO:0007669"/>
    <property type="project" value="TreeGrafter"/>
</dbReference>
<protein>
    <recommendedName>
        <fullName evidence="3">Arrestin C-terminal-like domain-containing protein</fullName>
    </recommendedName>
</protein>
<dbReference type="InterPro" id="IPR011021">
    <property type="entry name" value="Arrestin-like_N"/>
</dbReference>
<dbReference type="AlphaFoldDB" id="A0AA88Q3X0"/>
<dbReference type="PANTHER" id="PTHR11188">
    <property type="entry name" value="ARRESTIN DOMAIN CONTAINING PROTEIN"/>
    <property type="match status" value="1"/>
</dbReference>
<dbReference type="SUPFAM" id="SSF81296">
    <property type="entry name" value="E set domains"/>
    <property type="match status" value="2"/>
</dbReference>
<evidence type="ECO:0000313" key="4">
    <source>
        <dbReference type="EMBL" id="KAK2911734.1"/>
    </source>
</evidence>
<feature type="region of interest" description="Disordered" evidence="2">
    <location>
        <begin position="381"/>
        <end position="404"/>
    </location>
</feature>
<gene>
    <name evidence="4" type="ORF">Q8A67_003867</name>
</gene>
<comment type="caution">
    <text evidence="4">The sequence shown here is derived from an EMBL/GenBank/DDBJ whole genome shotgun (WGS) entry which is preliminary data.</text>
</comment>
<reference evidence="4" key="1">
    <citation type="submission" date="2023-08" db="EMBL/GenBank/DDBJ databases">
        <title>Chromosome-level Genome Assembly of mud carp (Cirrhinus molitorella).</title>
        <authorList>
            <person name="Liu H."/>
        </authorList>
    </citation>
    <scope>NUCLEOTIDE SEQUENCE</scope>
    <source>
        <strain evidence="4">Prfri</strain>
        <tissue evidence="4">Muscle</tissue>
    </source>
</reference>
<keyword evidence="5" id="KW-1185">Reference proteome</keyword>
<sequence length="404" mass="45297">MSRSIKELSVHYDPINESNTFTSGDIVEGRVILEVTKEIKVDSFFVKLTGDAHVSWTEGSGDDERSYSDHERYFKLKQYFIQESSKRGESEKNTTLVTGETYGPVIKPGSHVFPFRFQLPQQNMPPSFNGFHGWVRYVLTVKLSRPWKTSSTASAELTFVLRNYGTNDHLLQPQSGTQDKKMKLFGSGKMSMAVTTDKTGYMQGETIRVFVDIDNASSRDVKLKYSLKQTQTFIAGGSTNREHKDIVKETRDSIPSKQKSKFIVDMIVPRDLTVTIENCRIIKVQYELKVYLDVSFASDPEVRFPVVILPLEQQCPPWQGPPGGFQPYPPPQPSMVPYPPGELPPPPAGLYPNLYDPAVLPHPGAVGEVYPNPNAFQPGFHLAPSAPVYDPNQSTKESSPNVPY</sequence>
<comment type="similarity">
    <text evidence="1">Belongs to the arrestin family.</text>
</comment>
<dbReference type="GO" id="GO:0005737">
    <property type="term" value="C:cytoplasm"/>
    <property type="evidence" value="ECO:0007669"/>
    <property type="project" value="TreeGrafter"/>
</dbReference>
<evidence type="ECO:0000313" key="5">
    <source>
        <dbReference type="Proteomes" id="UP001187343"/>
    </source>
</evidence>
<dbReference type="InterPro" id="IPR050357">
    <property type="entry name" value="Arrestin_domain-protein"/>
</dbReference>
<feature type="compositionally biased region" description="Polar residues" evidence="2">
    <location>
        <begin position="391"/>
        <end position="404"/>
    </location>
</feature>
<dbReference type="InterPro" id="IPR011022">
    <property type="entry name" value="Arrestin_C-like"/>
</dbReference>
<name>A0AA88Q3X0_9TELE</name>
<dbReference type="Gene3D" id="2.60.40.640">
    <property type="match status" value="2"/>
</dbReference>
<dbReference type="EMBL" id="JAUYZG010000003">
    <property type="protein sequence ID" value="KAK2911734.1"/>
    <property type="molecule type" value="Genomic_DNA"/>
</dbReference>
<dbReference type="Proteomes" id="UP001187343">
    <property type="component" value="Unassembled WGS sequence"/>
</dbReference>
<proteinExistence type="inferred from homology"/>
<dbReference type="Pfam" id="PF02752">
    <property type="entry name" value="Arrestin_C"/>
    <property type="match status" value="1"/>
</dbReference>
<dbReference type="InterPro" id="IPR014752">
    <property type="entry name" value="Arrestin-like_C"/>
</dbReference>
<dbReference type="InterPro" id="IPR014756">
    <property type="entry name" value="Ig_E-set"/>
</dbReference>
<dbReference type="PANTHER" id="PTHR11188:SF135">
    <property type="entry name" value="ARRESTIN DOMAIN CONTAINING 3-LIKE-RELATED"/>
    <property type="match status" value="1"/>
</dbReference>
<dbReference type="SMART" id="SM01017">
    <property type="entry name" value="Arrestin_C"/>
    <property type="match status" value="1"/>
</dbReference>
<dbReference type="GO" id="GO:0007399">
    <property type="term" value="P:nervous system development"/>
    <property type="evidence" value="ECO:0007669"/>
    <property type="project" value="UniProtKB-ARBA"/>
</dbReference>
<organism evidence="4 5">
    <name type="scientific">Cirrhinus molitorella</name>
    <name type="common">mud carp</name>
    <dbReference type="NCBI Taxonomy" id="172907"/>
    <lineage>
        <taxon>Eukaryota</taxon>
        <taxon>Metazoa</taxon>
        <taxon>Chordata</taxon>
        <taxon>Craniata</taxon>
        <taxon>Vertebrata</taxon>
        <taxon>Euteleostomi</taxon>
        <taxon>Actinopterygii</taxon>
        <taxon>Neopterygii</taxon>
        <taxon>Teleostei</taxon>
        <taxon>Ostariophysi</taxon>
        <taxon>Cypriniformes</taxon>
        <taxon>Cyprinidae</taxon>
        <taxon>Labeoninae</taxon>
        <taxon>Labeonini</taxon>
        <taxon>Cirrhinus</taxon>
    </lineage>
</organism>
<accession>A0AA88Q3X0</accession>
<feature type="domain" description="Arrestin C-terminal-like" evidence="3">
    <location>
        <begin position="186"/>
        <end position="311"/>
    </location>
</feature>
<evidence type="ECO:0000259" key="3">
    <source>
        <dbReference type="SMART" id="SM01017"/>
    </source>
</evidence>